<proteinExistence type="predicted"/>
<feature type="region of interest" description="Disordered" evidence="9">
    <location>
        <begin position="267"/>
        <end position="305"/>
    </location>
</feature>
<feature type="compositionally biased region" description="Basic and acidic residues" evidence="9">
    <location>
        <begin position="412"/>
        <end position="426"/>
    </location>
</feature>
<feature type="compositionally biased region" description="Low complexity" evidence="9">
    <location>
        <begin position="92"/>
        <end position="106"/>
    </location>
</feature>
<evidence type="ECO:0000256" key="9">
    <source>
        <dbReference type="SAM" id="MobiDB-lite"/>
    </source>
</evidence>
<feature type="region of interest" description="Disordered" evidence="9">
    <location>
        <begin position="137"/>
        <end position="194"/>
    </location>
</feature>
<evidence type="ECO:0000256" key="5">
    <source>
        <dbReference type="ARBA" id="ARBA00022833"/>
    </source>
</evidence>
<dbReference type="GO" id="GO:0005634">
    <property type="term" value="C:nucleus"/>
    <property type="evidence" value="ECO:0007669"/>
    <property type="project" value="UniProtKB-SubCell"/>
</dbReference>
<reference evidence="10 11" key="1">
    <citation type="journal article" date="2021" name="Sci. Rep.">
        <title>Chromosome anchoring in Senegalese sole (Solea senegalensis) reveals sex-associated markers and genome rearrangements in flatfish.</title>
        <authorList>
            <person name="Guerrero-Cozar I."/>
            <person name="Gomez-Garrido J."/>
            <person name="Berbel C."/>
            <person name="Martinez-Blanch J.F."/>
            <person name="Alioto T."/>
            <person name="Claros M.G."/>
            <person name="Gagnaire P.A."/>
            <person name="Manchado M."/>
        </authorList>
    </citation>
    <scope>NUCLEOTIDE SEQUENCE [LARGE SCALE GENOMIC DNA]</scope>
    <source>
        <strain evidence="10">Sse05_10M</strain>
    </source>
</reference>
<evidence type="ECO:0000256" key="3">
    <source>
        <dbReference type="ARBA" id="ARBA00022737"/>
    </source>
</evidence>
<feature type="region of interest" description="Disordered" evidence="9">
    <location>
        <begin position="320"/>
        <end position="426"/>
    </location>
</feature>
<evidence type="ECO:0000256" key="4">
    <source>
        <dbReference type="ARBA" id="ARBA00022771"/>
    </source>
</evidence>
<keyword evidence="8" id="KW-0539">Nucleus</keyword>
<comment type="caution">
    <text evidence="10">The sequence shown here is derived from an EMBL/GenBank/DDBJ whole genome shotgun (WGS) entry which is preliminary data.</text>
</comment>
<feature type="region of interest" description="Disordered" evidence="9">
    <location>
        <begin position="1"/>
        <end position="124"/>
    </location>
</feature>
<keyword evidence="5" id="KW-0862">Zinc</keyword>
<feature type="compositionally biased region" description="Gly residues" evidence="9">
    <location>
        <begin position="268"/>
        <end position="278"/>
    </location>
</feature>
<evidence type="ECO:0000256" key="1">
    <source>
        <dbReference type="ARBA" id="ARBA00004123"/>
    </source>
</evidence>
<dbReference type="PANTHER" id="PTHR45944:SF1">
    <property type="entry name" value="TRANSCRIPTION FACTOR HIVEP2"/>
    <property type="match status" value="1"/>
</dbReference>
<keyword evidence="4" id="KW-0863">Zinc-finger</keyword>
<keyword evidence="11" id="KW-1185">Reference proteome</keyword>
<dbReference type="EMBL" id="JAGKHQ010000210">
    <property type="protein sequence ID" value="KAG7471442.1"/>
    <property type="molecule type" value="Genomic_DNA"/>
</dbReference>
<accession>A0AAV6PL70</accession>
<dbReference type="Proteomes" id="UP000693946">
    <property type="component" value="Unassembled WGS sequence"/>
</dbReference>
<protein>
    <submittedName>
        <fullName evidence="10">Uncharacterized protein</fullName>
    </submittedName>
</protein>
<dbReference type="PANTHER" id="PTHR45944">
    <property type="entry name" value="SCHNURRI, ISOFORM F"/>
    <property type="match status" value="1"/>
</dbReference>
<feature type="compositionally biased region" description="Low complexity" evidence="9">
    <location>
        <begin position="9"/>
        <end position="44"/>
    </location>
</feature>
<evidence type="ECO:0000256" key="6">
    <source>
        <dbReference type="ARBA" id="ARBA00023015"/>
    </source>
</evidence>
<feature type="compositionally biased region" description="Pro residues" evidence="9">
    <location>
        <begin position="394"/>
        <end position="406"/>
    </location>
</feature>
<keyword evidence="2" id="KW-0479">Metal-binding</keyword>
<gene>
    <name evidence="10" type="ORF">JOB18_045381</name>
</gene>
<keyword evidence="6" id="KW-0805">Transcription regulation</keyword>
<evidence type="ECO:0000313" key="11">
    <source>
        <dbReference type="Proteomes" id="UP000693946"/>
    </source>
</evidence>
<feature type="compositionally biased region" description="Basic and acidic residues" evidence="9">
    <location>
        <begin position="323"/>
        <end position="339"/>
    </location>
</feature>
<evidence type="ECO:0000256" key="7">
    <source>
        <dbReference type="ARBA" id="ARBA00023163"/>
    </source>
</evidence>
<dbReference type="AlphaFoldDB" id="A0AAV6PL70"/>
<sequence length="426" mass="45282">MDEDFSVFSPDLSSPSSRLSSPGLDLSGCPSPNSPSSSPSARRYLSPRRDLSPHARHLSPRRDASPLRHVSPKRELGVGGFRRDVSPRRSHLSLLSPLSRPTSPGGRDYKRDLSPRGRHRGVIRPLSPRRGIHQHLLHQSQQNAARTLRTSHHTGASVQGESVGRRRTSVDMETELGTGLSPAGERRHGNRSSPPHQVLFSHLPLHSQLQVRSPYPMIPIGGIQMVQSVPASLTTPLSQQGAQLAAAAEDLTTGSDAAPPHYTSFIERGGGAGGGGGEWLRETSSPRLSLQEKEGGGVRQEQEEGIQTCTKAIASLCIDSEESAERRGGGGGRGGDEGRPPSSSSTSSLDSQLQLLHPSSVSPSPPGTQHFSGLELRPPHSSLPCSPHSSSSPSPAPGGIQPPPTASQPLKPEQETEITKRSKEAS</sequence>
<keyword evidence="3" id="KW-0677">Repeat</keyword>
<name>A0AAV6PL70_SOLSE</name>
<feature type="compositionally biased region" description="Low complexity" evidence="9">
    <location>
        <begin position="340"/>
        <end position="362"/>
    </location>
</feature>
<evidence type="ECO:0000313" key="10">
    <source>
        <dbReference type="EMBL" id="KAG7471442.1"/>
    </source>
</evidence>
<evidence type="ECO:0000256" key="2">
    <source>
        <dbReference type="ARBA" id="ARBA00022723"/>
    </source>
</evidence>
<dbReference type="GO" id="GO:0000978">
    <property type="term" value="F:RNA polymerase II cis-regulatory region sequence-specific DNA binding"/>
    <property type="evidence" value="ECO:0007669"/>
    <property type="project" value="TreeGrafter"/>
</dbReference>
<comment type="subcellular location">
    <subcellularLocation>
        <location evidence="1">Nucleus</location>
    </subcellularLocation>
</comment>
<keyword evidence="7" id="KW-0804">Transcription</keyword>
<feature type="compositionally biased region" description="Basic and acidic residues" evidence="9">
    <location>
        <begin position="60"/>
        <end position="87"/>
    </location>
</feature>
<feature type="compositionally biased region" description="Low complexity" evidence="9">
    <location>
        <begin position="379"/>
        <end position="393"/>
    </location>
</feature>
<dbReference type="GO" id="GO:0000981">
    <property type="term" value="F:DNA-binding transcription factor activity, RNA polymerase II-specific"/>
    <property type="evidence" value="ECO:0007669"/>
    <property type="project" value="TreeGrafter"/>
</dbReference>
<evidence type="ECO:0000256" key="8">
    <source>
        <dbReference type="ARBA" id="ARBA00023242"/>
    </source>
</evidence>
<dbReference type="InterPro" id="IPR051969">
    <property type="entry name" value="Zinc-finger_DNA-bd_regulators"/>
</dbReference>
<dbReference type="GO" id="GO:0008270">
    <property type="term" value="F:zinc ion binding"/>
    <property type="evidence" value="ECO:0007669"/>
    <property type="project" value="UniProtKB-KW"/>
</dbReference>
<organism evidence="10 11">
    <name type="scientific">Solea senegalensis</name>
    <name type="common">Senegalese sole</name>
    <dbReference type="NCBI Taxonomy" id="28829"/>
    <lineage>
        <taxon>Eukaryota</taxon>
        <taxon>Metazoa</taxon>
        <taxon>Chordata</taxon>
        <taxon>Craniata</taxon>
        <taxon>Vertebrata</taxon>
        <taxon>Euteleostomi</taxon>
        <taxon>Actinopterygii</taxon>
        <taxon>Neopterygii</taxon>
        <taxon>Teleostei</taxon>
        <taxon>Neoteleostei</taxon>
        <taxon>Acanthomorphata</taxon>
        <taxon>Carangaria</taxon>
        <taxon>Pleuronectiformes</taxon>
        <taxon>Pleuronectoidei</taxon>
        <taxon>Soleidae</taxon>
        <taxon>Solea</taxon>
    </lineage>
</organism>
<feature type="compositionally biased region" description="Basic and acidic residues" evidence="9">
    <location>
        <begin position="290"/>
        <end position="302"/>
    </location>
</feature>